<accession>A0A1H5YFJ9</accession>
<comment type="similarity">
    <text evidence="1">Belongs to the metallo-dependent hydrolases superfamily. NagA family.</text>
</comment>
<evidence type="ECO:0000313" key="3">
    <source>
        <dbReference type="EMBL" id="SEG22492.1"/>
    </source>
</evidence>
<dbReference type="AlphaFoldDB" id="A0A1H5YFJ9"/>
<dbReference type="GO" id="GO:0006046">
    <property type="term" value="P:N-acetylglucosamine catabolic process"/>
    <property type="evidence" value="ECO:0007669"/>
    <property type="project" value="TreeGrafter"/>
</dbReference>
<reference evidence="3 4" key="1">
    <citation type="submission" date="2016-10" db="EMBL/GenBank/DDBJ databases">
        <authorList>
            <person name="de Groot N.N."/>
        </authorList>
    </citation>
    <scope>NUCLEOTIDE SEQUENCE [LARGE SCALE GENOMIC DNA]</scope>
    <source>
        <strain evidence="3 4">DSM 26915</strain>
    </source>
</reference>
<sequence length="380" mass="41462">MEQRLFSPQKSRRLSLRLTGVEVLRDGKMQRRSVAIQNGRVTKGPLPEVDLSGYFVMPGIVDLCGLGFQNRMTASDMSMQSALLTTARDAAANGITTARIAQGWGWEAEHSDPDVARTVLALIEHMRPSSLIDMRAVLLCDTHTTTIRDALLASVRRHGVDLVLFTDLLKRIELGKLDRRPLMEKAASVAAEKRDVPRHLCRLAEAFDLLGTVYGSLDDPDGETRETYSMLGAKLCARPDNRKPAALAKAVGDPVILPASDILRSDQAALTTDLLRSGLCQALMSEHHYADLVRAVFKIVDDGRMSLPRAWALISQTPAEILRLPDRGHIDYGRRADLVVVHATTKKVEATIADGRIAYLAGGAAQRFLAAGSEVALAAE</sequence>
<dbReference type="OrthoDB" id="9785413at2"/>
<evidence type="ECO:0000256" key="1">
    <source>
        <dbReference type="ARBA" id="ARBA00010716"/>
    </source>
</evidence>
<dbReference type="RefSeq" id="WP_103910398.1">
    <property type="nucleotide sequence ID" value="NZ_FNUZ01000003.1"/>
</dbReference>
<dbReference type="SUPFAM" id="SSF51338">
    <property type="entry name" value="Composite domain of metallo-dependent hydrolases"/>
    <property type="match status" value="1"/>
</dbReference>
<dbReference type="Gene3D" id="2.30.40.10">
    <property type="entry name" value="Urease, subunit C, domain 1"/>
    <property type="match status" value="1"/>
</dbReference>
<gene>
    <name evidence="3" type="ORF">SAMN04488045_2053</name>
</gene>
<keyword evidence="2" id="KW-0378">Hydrolase</keyword>
<dbReference type="EMBL" id="FNUZ01000003">
    <property type="protein sequence ID" value="SEG22492.1"/>
    <property type="molecule type" value="Genomic_DNA"/>
</dbReference>
<name>A0A1H5YFJ9_9RHOB</name>
<dbReference type="PANTHER" id="PTHR11113">
    <property type="entry name" value="N-ACETYLGLUCOSAMINE-6-PHOSPHATE DEACETYLASE"/>
    <property type="match status" value="1"/>
</dbReference>
<keyword evidence="4" id="KW-1185">Reference proteome</keyword>
<dbReference type="PANTHER" id="PTHR11113:SF14">
    <property type="entry name" value="N-ACETYLGLUCOSAMINE-6-PHOSPHATE DEACETYLASE"/>
    <property type="match status" value="1"/>
</dbReference>
<dbReference type="InterPro" id="IPR011059">
    <property type="entry name" value="Metal-dep_hydrolase_composite"/>
</dbReference>
<dbReference type="Proteomes" id="UP000236752">
    <property type="component" value="Unassembled WGS sequence"/>
</dbReference>
<dbReference type="SUPFAM" id="SSF51556">
    <property type="entry name" value="Metallo-dependent hydrolases"/>
    <property type="match status" value="1"/>
</dbReference>
<dbReference type="GO" id="GO:0008448">
    <property type="term" value="F:N-acetylglucosamine-6-phosphate deacetylase activity"/>
    <property type="evidence" value="ECO:0007669"/>
    <property type="project" value="TreeGrafter"/>
</dbReference>
<evidence type="ECO:0000256" key="2">
    <source>
        <dbReference type="ARBA" id="ARBA00022801"/>
    </source>
</evidence>
<protein>
    <submittedName>
        <fullName evidence="3">Alpha-D-ribose 1-methylphosphonate 5-triphosphate diphosphatase</fullName>
    </submittedName>
</protein>
<dbReference type="Gene3D" id="3.20.20.140">
    <property type="entry name" value="Metal-dependent hydrolases"/>
    <property type="match status" value="2"/>
</dbReference>
<organism evidence="3 4">
    <name type="scientific">Thalassococcus halodurans</name>
    <dbReference type="NCBI Taxonomy" id="373675"/>
    <lineage>
        <taxon>Bacteria</taxon>
        <taxon>Pseudomonadati</taxon>
        <taxon>Pseudomonadota</taxon>
        <taxon>Alphaproteobacteria</taxon>
        <taxon>Rhodobacterales</taxon>
        <taxon>Roseobacteraceae</taxon>
        <taxon>Thalassococcus</taxon>
    </lineage>
</organism>
<proteinExistence type="inferred from homology"/>
<evidence type="ECO:0000313" key="4">
    <source>
        <dbReference type="Proteomes" id="UP000236752"/>
    </source>
</evidence>
<dbReference type="InterPro" id="IPR032466">
    <property type="entry name" value="Metal_Hydrolase"/>
</dbReference>